<dbReference type="GO" id="GO:0005524">
    <property type="term" value="F:ATP binding"/>
    <property type="evidence" value="ECO:0007669"/>
    <property type="project" value="UniProtKB-KW"/>
</dbReference>
<dbReference type="InterPro" id="IPR041679">
    <property type="entry name" value="DNA2/NAM7-like_C"/>
</dbReference>
<evidence type="ECO:0000256" key="3">
    <source>
        <dbReference type="ARBA" id="ARBA00022801"/>
    </source>
</evidence>
<dbReference type="CDD" id="cd18808">
    <property type="entry name" value="SF1_C_Upf1"/>
    <property type="match status" value="1"/>
</dbReference>
<keyword evidence="3" id="KW-0378">Hydrolase</keyword>
<protein>
    <recommendedName>
        <fullName evidence="11">DNA2/NAM7 helicase-like C-terminal domain-containing protein</fullName>
    </recommendedName>
</protein>
<dbReference type="InterPro" id="IPR047187">
    <property type="entry name" value="SF1_C_Upf1"/>
</dbReference>
<dbReference type="HOGENOM" id="CLU_010083_0_0_1"/>
<evidence type="ECO:0000259" key="7">
    <source>
        <dbReference type="Pfam" id="PF13086"/>
    </source>
</evidence>
<dbReference type="PANTHER" id="PTHR43788">
    <property type="entry name" value="DNA2/NAM7 HELICASE FAMILY MEMBER"/>
    <property type="match status" value="1"/>
</dbReference>
<organism evidence="9 10">
    <name type="scientific">Serendipita vermifera MAFF 305830</name>
    <dbReference type="NCBI Taxonomy" id="933852"/>
    <lineage>
        <taxon>Eukaryota</taxon>
        <taxon>Fungi</taxon>
        <taxon>Dikarya</taxon>
        <taxon>Basidiomycota</taxon>
        <taxon>Agaricomycotina</taxon>
        <taxon>Agaricomycetes</taxon>
        <taxon>Sebacinales</taxon>
        <taxon>Serendipitaceae</taxon>
        <taxon>Serendipita</taxon>
    </lineage>
</organism>
<evidence type="ECO:0000256" key="6">
    <source>
        <dbReference type="SAM" id="MobiDB-lite"/>
    </source>
</evidence>
<sequence>MATIAPYPTVHKLTTDVFNHEPLKGKSFEATFIHERDLYTDTTPLDALLKSRTSTTDALGLAGAYIPCNEDSLDDGSACLLTKIAVATPDAVLVIELHFEDANYPSDIVDHTTLYNSLFNPENPLPFIGFNLDRLALQLFGEYGMRIYNGIEISSTLAKSVNDDRSAKEFVNKYRWKADLDMGTAIEVLDNENDTPSNVSILAARAWMSAVLHQASEAMSSALAAIDPINLSLLEDEELIELKKALLSSDRLRETAPDFQKHEVEVKKIGGKLFLVSQQYNSRVRETEYDLELTFENEIVNARTKKVKGKNAELVLSQSVDLDKAGALLDAVTLGKEEATTLDNQRSNFILFALQGKAAVSDNPLLQNIWFPSSEPAPRPIDPPTLKGTEYMRLNNSQKEAVEEMMQEGDKARIVLVHGPPGTGKTSVIAALTQCILGEEEPLDDKDEASQAVPVLRMDAMTIEDPNLSEGEEKEAERGPTVWIVAQSNVAVKNVAEKLVKVGIYQFKLIVSREFHFEWRLVCRHEHIYTKIKENMCVTSNLPKTKGEVATFLGDARVVLCTLSMLTNPLLQKLEFYNYMPVKNVVIDEASQIQLGDLLPLLHLHGHEISRLCLVGDHKQLAPYGQEEVQEIESIFEKDHIVKDACLLKITYRLPKPISNIISSEVYASKLIPFNNESRITCCKWLDIAGEEALEGTSYYNALEVESAILLAKELEAKEKDFRVISPYSTQTSKACFLLTRTLLCLLTVFKILARMKDEGMKWEDKCFNVDSFQGNEADYIIISLVRTKAMGFLKNDRRANVLLTRCKKGMFVLSCRELMMRDRTRDTLLGKFAFSWNASQNDLPWASYSDLEAGREMVDEDLGPAPIDSAGSKPASRRTARAEKNGKVPQPKGKGKKRK</sequence>
<dbReference type="STRING" id="933852.A0A0C3BN12"/>
<evidence type="ECO:0000256" key="1">
    <source>
        <dbReference type="ARBA" id="ARBA00007913"/>
    </source>
</evidence>
<comment type="similarity">
    <text evidence="1">Belongs to the DNA2/NAM7 helicase family.</text>
</comment>
<dbReference type="SUPFAM" id="SSF52540">
    <property type="entry name" value="P-loop containing nucleoside triphosphate hydrolases"/>
    <property type="match status" value="1"/>
</dbReference>
<keyword evidence="5" id="KW-0067">ATP-binding</keyword>
<dbReference type="InterPro" id="IPR050534">
    <property type="entry name" value="Coronavir_polyprotein_1ab"/>
</dbReference>
<feature type="region of interest" description="Disordered" evidence="6">
    <location>
        <begin position="860"/>
        <end position="900"/>
    </location>
</feature>
<dbReference type="Pfam" id="PF13086">
    <property type="entry name" value="AAA_11"/>
    <property type="match status" value="2"/>
</dbReference>
<dbReference type="OrthoDB" id="6513042at2759"/>
<dbReference type="Proteomes" id="UP000054097">
    <property type="component" value="Unassembled WGS sequence"/>
</dbReference>
<dbReference type="InterPro" id="IPR027417">
    <property type="entry name" value="P-loop_NTPase"/>
</dbReference>
<name>A0A0C3BN12_SERVB</name>
<gene>
    <name evidence="9" type="ORF">M408DRAFT_60908</name>
</gene>
<feature type="domain" description="DNA2/NAM7 helicase helicase" evidence="7">
    <location>
        <begin position="394"/>
        <end position="501"/>
    </location>
</feature>
<evidence type="ECO:0000259" key="8">
    <source>
        <dbReference type="Pfam" id="PF13087"/>
    </source>
</evidence>
<dbReference type="EMBL" id="KN824278">
    <property type="protein sequence ID" value="KIM33489.1"/>
    <property type="molecule type" value="Genomic_DNA"/>
</dbReference>
<feature type="domain" description="DNA2/NAM7 helicase-like C-terminal" evidence="8">
    <location>
        <begin position="643"/>
        <end position="816"/>
    </location>
</feature>
<evidence type="ECO:0000313" key="9">
    <source>
        <dbReference type="EMBL" id="KIM33489.1"/>
    </source>
</evidence>
<evidence type="ECO:0000256" key="2">
    <source>
        <dbReference type="ARBA" id="ARBA00022741"/>
    </source>
</evidence>
<evidence type="ECO:0008006" key="11">
    <source>
        <dbReference type="Google" id="ProtNLM"/>
    </source>
</evidence>
<dbReference type="Gene3D" id="3.40.50.300">
    <property type="entry name" value="P-loop containing nucleotide triphosphate hydrolases"/>
    <property type="match status" value="2"/>
</dbReference>
<keyword evidence="2" id="KW-0547">Nucleotide-binding</keyword>
<keyword evidence="4" id="KW-0347">Helicase</keyword>
<evidence type="ECO:0000256" key="4">
    <source>
        <dbReference type="ARBA" id="ARBA00022806"/>
    </source>
</evidence>
<dbReference type="InterPro" id="IPR041677">
    <property type="entry name" value="DNA2/NAM7_AAA_11"/>
</dbReference>
<dbReference type="PANTHER" id="PTHR43788:SF8">
    <property type="entry name" value="DNA-BINDING PROTEIN SMUBP-2"/>
    <property type="match status" value="1"/>
</dbReference>
<proteinExistence type="inferred from homology"/>
<keyword evidence="10" id="KW-1185">Reference proteome</keyword>
<accession>A0A0C3BN12</accession>
<reference evidence="9 10" key="1">
    <citation type="submission" date="2014-04" db="EMBL/GenBank/DDBJ databases">
        <authorList>
            <consortium name="DOE Joint Genome Institute"/>
            <person name="Kuo A."/>
            <person name="Zuccaro A."/>
            <person name="Kohler A."/>
            <person name="Nagy L.G."/>
            <person name="Floudas D."/>
            <person name="Copeland A."/>
            <person name="Barry K.W."/>
            <person name="Cichocki N."/>
            <person name="Veneault-Fourrey C."/>
            <person name="LaButti K."/>
            <person name="Lindquist E.A."/>
            <person name="Lipzen A."/>
            <person name="Lundell T."/>
            <person name="Morin E."/>
            <person name="Murat C."/>
            <person name="Sun H."/>
            <person name="Tunlid A."/>
            <person name="Henrissat B."/>
            <person name="Grigoriev I.V."/>
            <person name="Hibbett D.S."/>
            <person name="Martin F."/>
            <person name="Nordberg H.P."/>
            <person name="Cantor M.N."/>
            <person name="Hua S.X."/>
        </authorList>
    </citation>
    <scope>NUCLEOTIDE SEQUENCE [LARGE SCALE GENOMIC DNA]</scope>
    <source>
        <strain evidence="9 10">MAFF 305830</strain>
    </source>
</reference>
<dbReference type="GO" id="GO:0016787">
    <property type="term" value="F:hydrolase activity"/>
    <property type="evidence" value="ECO:0007669"/>
    <property type="project" value="UniProtKB-KW"/>
</dbReference>
<evidence type="ECO:0000313" key="10">
    <source>
        <dbReference type="Proteomes" id="UP000054097"/>
    </source>
</evidence>
<feature type="domain" description="DNA2/NAM7 helicase helicase" evidence="7">
    <location>
        <begin position="533"/>
        <end position="623"/>
    </location>
</feature>
<dbReference type="AlphaFoldDB" id="A0A0C3BN12"/>
<dbReference type="GO" id="GO:0043139">
    <property type="term" value="F:5'-3' DNA helicase activity"/>
    <property type="evidence" value="ECO:0007669"/>
    <property type="project" value="TreeGrafter"/>
</dbReference>
<dbReference type="Pfam" id="PF13087">
    <property type="entry name" value="AAA_12"/>
    <property type="match status" value="1"/>
</dbReference>
<evidence type="ECO:0000256" key="5">
    <source>
        <dbReference type="ARBA" id="ARBA00022840"/>
    </source>
</evidence>
<reference evidence="10" key="2">
    <citation type="submission" date="2015-01" db="EMBL/GenBank/DDBJ databases">
        <title>Evolutionary Origins and Diversification of the Mycorrhizal Mutualists.</title>
        <authorList>
            <consortium name="DOE Joint Genome Institute"/>
            <consortium name="Mycorrhizal Genomics Consortium"/>
            <person name="Kohler A."/>
            <person name="Kuo A."/>
            <person name="Nagy L.G."/>
            <person name="Floudas D."/>
            <person name="Copeland A."/>
            <person name="Barry K.W."/>
            <person name="Cichocki N."/>
            <person name="Veneault-Fourrey C."/>
            <person name="LaButti K."/>
            <person name="Lindquist E.A."/>
            <person name="Lipzen A."/>
            <person name="Lundell T."/>
            <person name="Morin E."/>
            <person name="Murat C."/>
            <person name="Riley R."/>
            <person name="Ohm R."/>
            <person name="Sun H."/>
            <person name="Tunlid A."/>
            <person name="Henrissat B."/>
            <person name="Grigoriev I.V."/>
            <person name="Hibbett D.S."/>
            <person name="Martin F."/>
        </authorList>
    </citation>
    <scope>NUCLEOTIDE SEQUENCE [LARGE SCALE GENOMIC DNA]</scope>
    <source>
        <strain evidence="10">MAFF 305830</strain>
    </source>
</reference>